<evidence type="ECO:0000313" key="14">
    <source>
        <dbReference type="Proteomes" id="UP000219042"/>
    </source>
</evidence>
<evidence type="ECO:0000256" key="4">
    <source>
        <dbReference type="ARBA" id="ARBA00022475"/>
    </source>
</evidence>
<feature type="compositionally biased region" description="Polar residues" evidence="10">
    <location>
        <begin position="173"/>
        <end position="185"/>
    </location>
</feature>
<organism evidence="13 14">
    <name type="scientific">Acinetobacter puyangensis</name>
    <dbReference type="NCBI Taxonomy" id="1096779"/>
    <lineage>
        <taxon>Bacteria</taxon>
        <taxon>Pseudomonadati</taxon>
        <taxon>Pseudomonadota</taxon>
        <taxon>Gammaproteobacteria</taxon>
        <taxon>Moraxellales</taxon>
        <taxon>Moraxellaceae</taxon>
        <taxon>Acinetobacter</taxon>
    </lineage>
</organism>
<evidence type="ECO:0000256" key="8">
    <source>
        <dbReference type="ARBA" id="ARBA00022989"/>
    </source>
</evidence>
<reference evidence="14" key="1">
    <citation type="submission" date="2016-09" db="EMBL/GenBank/DDBJ databases">
        <authorList>
            <person name="Varghese N."/>
            <person name="Submissions S."/>
        </authorList>
    </citation>
    <scope>NUCLEOTIDE SEQUENCE [LARGE SCALE GENOMIC DNA]</scope>
    <source>
        <strain evidence="14">ANC 4466</strain>
    </source>
</reference>
<dbReference type="OrthoDB" id="6712092at2"/>
<evidence type="ECO:0000256" key="1">
    <source>
        <dbReference type="ARBA" id="ARBA00004383"/>
    </source>
</evidence>
<sequence>MSYSVHASLGRSFKPLKENKKRNPVVFVVVVFGHVLGLWLLIYLHRPYQLSAPPQVNAIKVHFVSMSKSDDVARHSATAQHAAPEQPTQPQPKLEKPIAPAKTKPVEQVKTVTSRQSDKTVIRSQEKNEPVQKNELKESTPAASSAISIQENKVIPQIQTSPNAGKAKAIEGSKQQEQGSGTAQGEDQRAGGSKEGQDKMLSQAKTAPLAQESPIQVNSIDVLSFPLKYQDRELQNQDRQGILTIFVDRRGYTTKVLIKQSTGIDYLDQQAVKAAQKARFKPHKVNGQAVPIFVNLPIDFRMNQRGRG</sequence>
<evidence type="ECO:0000256" key="6">
    <source>
        <dbReference type="ARBA" id="ARBA00022692"/>
    </source>
</evidence>
<evidence type="ECO:0000256" key="11">
    <source>
        <dbReference type="SAM" id="Phobius"/>
    </source>
</evidence>
<name>A0A240E7Y8_9GAMM</name>
<feature type="compositionally biased region" description="Polar residues" evidence="10">
    <location>
        <begin position="141"/>
        <end position="163"/>
    </location>
</feature>
<keyword evidence="8 11" id="KW-1133">Transmembrane helix</keyword>
<dbReference type="GO" id="GO:0098797">
    <property type="term" value="C:plasma membrane protein complex"/>
    <property type="evidence" value="ECO:0007669"/>
    <property type="project" value="TreeGrafter"/>
</dbReference>
<dbReference type="InterPro" id="IPR006260">
    <property type="entry name" value="TonB/TolA_C"/>
</dbReference>
<dbReference type="PANTHER" id="PTHR33446:SF2">
    <property type="entry name" value="PROTEIN TONB"/>
    <property type="match status" value="1"/>
</dbReference>
<dbReference type="PANTHER" id="PTHR33446">
    <property type="entry name" value="PROTEIN TONB-RELATED"/>
    <property type="match status" value="1"/>
</dbReference>
<evidence type="ECO:0000256" key="10">
    <source>
        <dbReference type="SAM" id="MobiDB-lite"/>
    </source>
</evidence>
<proteinExistence type="inferred from homology"/>
<gene>
    <name evidence="13" type="ORF">SAMN05421731_103373</name>
</gene>
<feature type="region of interest" description="Disordered" evidence="10">
    <location>
        <begin position="72"/>
        <end position="212"/>
    </location>
</feature>
<dbReference type="Gene3D" id="3.30.1150.10">
    <property type="match status" value="1"/>
</dbReference>
<evidence type="ECO:0000256" key="3">
    <source>
        <dbReference type="ARBA" id="ARBA00022448"/>
    </source>
</evidence>
<keyword evidence="7" id="KW-0653">Protein transport</keyword>
<dbReference type="GO" id="GO:0031992">
    <property type="term" value="F:energy transducer activity"/>
    <property type="evidence" value="ECO:0007669"/>
    <property type="project" value="TreeGrafter"/>
</dbReference>
<evidence type="ECO:0000256" key="7">
    <source>
        <dbReference type="ARBA" id="ARBA00022927"/>
    </source>
</evidence>
<keyword evidence="4" id="KW-1003">Cell membrane</keyword>
<feature type="compositionally biased region" description="Basic and acidic residues" evidence="10">
    <location>
        <begin position="116"/>
        <end position="138"/>
    </location>
</feature>
<evidence type="ECO:0000259" key="12">
    <source>
        <dbReference type="PROSITE" id="PS52015"/>
    </source>
</evidence>
<comment type="subcellular location">
    <subcellularLocation>
        <location evidence="1">Cell inner membrane</location>
        <topology evidence="1">Single-pass membrane protein</topology>
        <orientation evidence="1">Periplasmic side</orientation>
    </subcellularLocation>
</comment>
<evidence type="ECO:0000256" key="5">
    <source>
        <dbReference type="ARBA" id="ARBA00022519"/>
    </source>
</evidence>
<keyword evidence="9 11" id="KW-0472">Membrane</keyword>
<dbReference type="Proteomes" id="UP000219042">
    <property type="component" value="Unassembled WGS sequence"/>
</dbReference>
<dbReference type="InterPro" id="IPR037682">
    <property type="entry name" value="TonB_C"/>
</dbReference>
<dbReference type="PROSITE" id="PS52015">
    <property type="entry name" value="TONB_CTD"/>
    <property type="match status" value="1"/>
</dbReference>
<dbReference type="RefSeq" id="WP_097078859.1">
    <property type="nucleotide sequence ID" value="NZ_BAABHT010000001.1"/>
</dbReference>
<feature type="transmembrane region" description="Helical" evidence="11">
    <location>
        <begin position="24"/>
        <end position="44"/>
    </location>
</feature>
<keyword evidence="6 11" id="KW-0812">Transmembrane</keyword>
<protein>
    <submittedName>
        <fullName evidence="13">TonB family C-terminal domain-containing protein</fullName>
    </submittedName>
</protein>
<dbReference type="GO" id="GO:0015031">
    <property type="term" value="P:protein transport"/>
    <property type="evidence" value="ECO:0007669"/>
    <property type="project" value="UniProtKB-KW"/>
</dbReference>
<dbReference type="InterPro" id="IPR051045">
    <property type="entry name" value="TonB-dependent_transducer"/>
</dbReference>
<dbReference type="SUPFAM" id="SSF74653">
    <property type="entry name" value="TolA/TonB C-terminal domain"/>
    <property type="match status" value="1"/>
</dbReference>
<dbReference type="NCBIfam" id="TIGR01352">
    <property type="entry name" value="tonB_Cterm"/>
    <property type="match status" value="1"/>
</dbReference>
<comment type="similarity">
    <text evidence="2">Belongs to the TonB family.</text>
</comment>
<keyword evidence="3" id="KW-0813">Transport</keyword>
<dbReference type="GO" id="GO:0055085">
    <property type="term" value="P:transmembrane transport"/>
    <property type="evidence" value="ECO:0007669"/>
    <property type="project" value="InterPro"/>
</dbReference>
<evidence type="ECO:0000256" key="9">
    <source>
        <dbReference type="ARBA" id="ARBA00023136"/>
    </source>
</evidence>
<dbReference type="AlphaFoldDB" id="A0A240E7Y8"/>
<evidence type="ECO:0000256" key="2">
    <source>
        <dbReference type="ARBA" id="ARBA00006555"/>
    </source>
</evidence>
<keyword evidence="5" id="KW-0997">Cell inner membrane</keyword>
<feature type="domain" description="TonB C-terminal" evidence="12">
    <location>
        <begin position="213"/>
        <end position="308"/>
    </location>
</feature>
<keyword evidence="14" id="KW-1185">Reference proteome</keyword>
<accession>A0A240E7Y8</accession>
<evidence type="ECO:0000313" key="13">
    <source>
        <dbReference type="EMBL" id="SNX44631.1"/>
    </source>
</evidence>
<dbReference type="EMBL" id="OANT01000003">
    <property type="protein sequence ID" value="SNX44631.1"/>
    <property type="molecule type" value="Genomic_DNA"/>
</dbReference>
<dbReference type="Pfam" id="PF03544">
    <property type="entry name" value="TonB_C"/>
    <property type="match status" value="1"/>
</dbReference>